<dbReference type="Proteomes" id="UP000324194">
    <property type="component" value="Chromosome 1"/>
</dbReference>
<dbReference type="EMBL" id="LR699119">
    <property type="protein sequence ID" value="VVC75356.1"/>
    <property type="molecule type" value="Genomic_DNA"/>
</dbReference>
<dbReference type="AlphaFoldDB" id="A0A5E4PG81"/>
<organism evidence="2 3">
    <name type="scientific">Aquicella siphonis</name>
    <dbReference type="NCBI Taxonomy" id="254247"/>
    <lineage>
        <taxon>Bacteria</taxon>
        <taxon>Pseudomonadati</taxon>
        <taxon>Pseudomonadota</taxon>
        <taxon>Gammaproteobacteria</taxon>
        <taxon>Legionellales</taxon>
        <taxon>Coxiellaceae</taxon>
        <taxon>Aquicella</taxon>
    </lineage>
</organism>
<sequence>MTSQYNHNLTSKITKTLRKLLQPIQPNGTILIAINNDPVYQQYFGFADIGENQSTSLQTQYLIASITKQFSAAALLNVLYIAAKNGSKTDAELEKNVTTALQKAVSNYLPRTHEIWANSMPEWADTVTLHQLLVHSSGIPNYTSLPGFDSLKNMNDVDIISIFKIHALEFVPGTKFSYTNSGYFMLGTLIQEISGQPFDQYLQTTFFNPLEMHSTHLPVGGTVNDLKQHDSRFSNLARGYTYNITVPHAKLTEVDHYTAMQIPGSAGGLVSTVSDLLIWNNALYGGKILPSFLVNMMLQSYIQTEKQNEYYGYGIEIKNTPSFGVYYTHRGGIPGFQSRLTYIPAYQLSIVISENVRGDKERLYPEIEAIKLELPKTLPESELSQRLEEILESKYPSVAENRIHYQLTPLEDSVINVLANSATPRENHHE</sequence>
<dbReference type="Pfam" id="PF00144">
    <property type="entry name" value="Beta-lactamase"/>
    <property type="match status" value="1"/>
</dbReference>
<dbReference type="RefSeq" id="WP_172622713.1">
    <property type="nucleotide sequence ID" value="NZ_LR699119.1"/>
</dbReference>
<evidence type="ECO:0000259" key="1">
    <source>
        <dbReference type="Pfam" id="PF00144"/>
    </source>
</evidence>
<dbReference type="PANTHER" id="PTHR46825">
    <property type="entry name" value="D-ALANYL-D-ALANINE-CARBOXYPEPTIDASE/ENDOPEPTIDASE AMPH"/>
    <property type="match status" value="1"/>
</dbReference>
<evidence type="ECO:0000313" key="3">
    <source>
        <dbReference type="Proteomes" id="UP000324194"/>
    </source>
</evidence>
<dbReference type="Gene3D" id="3.40.710.10">
    <property type="entry name" value="DD-peptidase/beta-lactamase superfamily"/>
    <property type="match status" value="1"/>
</dbReference>
<feature type="domain" description="Beta-lactamase-related" evidence="1">
    <location>
        <begin position="28"/>
        <end position="359"/>
    </location>
</feature>
<dbReference type="PANTHER" id="PTHR46825:SF9">
    <property type="entry name" value="BETA-LACTAMASE-RELATED DOMAIN-CONTAINING PROTEIN"/>
    <property type="match status" value="1"/>
</dbReference>
<reference evidence="2 3" key="1">
    <citation type="submission" date="2019-08" db="EMBL/GenBank/DDBJ databases">
        <authorList>
            <person name="Guy L."/>
        </authorList>
    </citation>
    <scope>NUCLEOTIDE SEQUENCE [LARGE SCALE GENOMIC DNA]</scope>
    <source>
        <strain evidence="2 3">SGT-108</strain>
    </source>
</reference>
<accession>A0A5E4PG81</accession>
<keyword evidence="3" id="KW-1185">Reference proteome</keyword>
<dbReference type="KEGG" id="asip:AQUSIP_06460"/>
<evidence type="ECO:0000313" key="2">
    <source>
        <dbReference type="EMBL" id="VVC75356.1"/>
    </source>
</evidence>
<dbReference type="InterPro" id="IPR001466">
    <property type="entry name" value="Beta-lactam-related"/>
</dbReference>
<dbReference type="InterPro" id="IPR050491">
    <property type="entry name" value="AmpC-like"/>
</dbReference>
<proteinExistence type="predicted"/>
<protein>
    <submittedName>
        <fullName evidence="2">Penicillin-binding protein 4</fullName>
    </submittedName>
</protein>
<dbReference type="SUPFAM" id="SSF56601">
    <property type="entry name" value="beta-lactamase/transpeptidase-like"/>
    <property type="match status" value="1"/>
</dbReference>
<dbReference type="InterPro" id="IPR012338">
    <property type="entry name" value="Beta-lactam/transpept-like"/>
</dbReference>
<name>A0A5E4PG81_9COXI</name>
<gene>
    <name evidence="2" type="primary">pbpE_1</name>
    <name evidence="2" type="ORF">AQUSIP_06460</name>
</gene>